<evidence type="ECO:0000313" key="6">
    <source>
        <dbReference type="EMBL" id="KAL3503564.1"/>
    </source>
</evidence>
<name>A0ABD2Y7U0_9GENT</name>
<reference evidence="6 7" key="1">
    <citation type="submission" date="2024-11" db="EMBL/GenBank/DDBJ databases">
        <title>A near-complete genome assembly of Cinchona calisaya.</title>
        <authorList>
            <person name="Lian D.C."/>
            <person name="Zhao X.W."/>
            <person name="Wei L."/>
        </authorList>
    </citation>
    <scope>NUCLEOTIDE SEQUENCE [LARGE SCALE GENOMIC DNA]</scope>
    <source>
        <tissue evidence="6">Nenye</tissue>
    </source>
</reference>
<dbReference type="SMART" id="SM00328">
    <property type="entry name" value="BPI1"/>
    <property type="match status" value="1"/>
</dbReference>
<proteinExistence type="inferred from homology"/>
<dbReference type="InterPro" id="IPR001124">
    <property type="entry name" value="Lipid-bd_serum_glycop_C"/>
</dbReference>
<comment type="caution">
    <text evidence="6">The sequence shown here is derived from an EMBL/GenBank/DDBJ whole genome shotgun (WGS) entry which is preliminary data.</text>
</comment>
<feature type="signal peptide" evidence="3">
    <location>
        <begin position="1"/>
        <end position="28"/>
    </location>
</feature>
<dbReference type="FunFam" id="3.15.10.10:FF:000001">
    <property type="entry name" value="phospholipid transfer protein-like"/>
    <property type="match status" value="1"/>
</dbReference>
<feature type="domain" description="Lipid-binding serum glycoprotein C-terminal" evidence="5">
    <location>
        <begin position="281"/>
        <end position="479"/>
    </location>
</feature>
<dbReference type="SUPFAM" id="SSF55394">
    <property type="entry name" value="Bactericidal permeability-increasing protein, BPI"/>
    <property type="match status" value="2"/>
</dbReference>
<dbReference type="PANTHER" id="PTHR46801">
    <property type="entry name" value="OS06G0309200 PROTEIN"/>
    <property type="match status" value="1"/>
</dbReference>
<dbReference type="Pfam" id="PF02886">
    <property type="entry name" value="LBP_BPI_CETP_C"/>
    <property type="match status" value="1"/>
</dbReference>
<dbReference type="Gene3D" id="3.15.20.10">
    <property type="entry name" value="Bactericidal permeability-increasing protein, domain 2"/>
    <property type="match status" value="1"/>
</dbReference>
<keyword evidence="7" id="KW-1185">Reference proteome</keyword>
<dbReference type="InterPro" id="IPR045897">
    <property type="entry name" value="BPI/LBP_pln"/>
</dbReference>
<dbReference type="Pfam" id="PF01273">
    <property type="entry name" value="LBP_BPI_CETP"/>
    <property type="match status" value="1"/>
</dbReference>
<dbReference type="InterPro" id="IPR017943">
    <property type="entry name" value="Bactericidal_perm-incr_a/b_dom"/>
</dbReference>
<keyword evidence="1" id="KW-0325">Glycoprotein</keyword>
<evidence type="ECO:0008006" key="8">
    <source>
        <dbReference type="Google" id="ProtNLM"/>
    </source>
</evidence>
<dbReference type="PIRSF" id="PIRSF002417">
    <property type="entry name" value="Lipid_binding_protein"/>
    <property type="match status" value="1"/>
</dbReference>
<dbReference type="InterPro" id="IPR017942">
    <property type="entry name" value="Lipid-bd_serum_glycop_N"/>
</dbReference>
<dbReference type="EMBL" id="JBJUIK010000015">
    <property type="protein sequence ID" value="KAL3503564.1"/>
    <property type="molecule type" value="Genomic_DNA"/>
</dbReference>
<keyword evidence="3" id="KW-0732">Signal</keyword>
<feature type="domain" description="Lipid-binding serum glycoprotein N-terminal" evidence="4">
    <location>
        <begin position="38"/>
        <end position="263"/>
    </location>
</feature>
<evidence type="ECO:0000256" key="1">
    <source>
        <dbReference type="ARBA" id="ARBA00023180"/>
    </source>
</evidence>
<dbReference type="CDD" id="cd00025">
    <property type="entry name" value="BPI1"/>
    <property type="match status" value="1"/>
</dbReference>
<dbReference type="Gene3D" id="3.15.10.10">
    <property type="entry name" value="Bactericidal permeability-increasing protein, domain 1"/>
    <property type="match status" value="1"/>
</dbReference>
<accession>A0ABD2Y7U0</accession>
<protein>
    <recommendedName>
        <fullName evidence="8">BPI/LBP family protein</fullName>
    </recommendedName>
</protein>
<gene>
    <name evidence="6" type="ORF">ACH5RR_038013</name>
</gene>
<evidence type="ECO:0000259" key="4">
    <source>
        <dbReference type="SMART" id="SM00328"/>
    </source>
</evidence>
<evidence type="ECO:0000313" key="7">
    <source>
        <dbReference type="Proteomes" id="UP001630127"/>
    </source>
</evidence>
<dbReference type="AlphaFoldDB" id="A0ABD2Y7U0"/>
<evidence type="ECO:0000256" key="3">
    <source>
        <dbReference type="SAM" id="SignalP"/>
    </source>
</evidence>
<comment type="similarity">
    <text evidence="2">Belongs to the BPI/LBP/Plunc superfamily. BPI/LBP (TC 1.C.40) family.</text>
</comment>
<dbReference type="PANTHER" id="PTHR46801:SF2">
    <property type="entry name" value="LIPOPOLYSACCHARIDE-BINDING PROTEIN"/>
    <property type="match status" value="1"/>
</dbReference>
<evidence type="ECO:0000259" key="5">
    <source>
        <dbReference type="SMART" id="SM00329"/>
    </source>
</evidence>
<organism evidence="6 7">
    <name type="scientific">Cinchona calisaya</name>
    <dbReference type="NCBI Taxonomy" id="153742"/>
    <lineage>
        <taxon>Eukaryota</taxon>
        <taxon>Viridiplantae</taxon>
        <taxon>Streptophyta</taxon>
        <taxon>Embryophyta</taxon>
        <taxon>Tracheophyta</taxon>
        <taxon>Spermatophyta</taxon>
        <taxon>Magnoliopsida</taxon>
        <taxon>eudicotyledons</taxon>
        <taxon>Gunneridae</taxon>
        <taxon>Pentapetalae</taxon>
        <taxon>asterids</taxon>
        <taxon>lamiids</taxon>
        <taxon>Gentianales</taxon>
        <taxon>Rubiaceae</taxon>
        <taxon>Cinchonoideae</taxon>
        <taxon>Cinchoneae</taxon>
        <taxon>Cinchona</taxon>
    </lineage>
</organism>
<dbReference type="InterPro" id="IPR030675">
    <property type="entry name" value="BPI/LBP"/>
</dbReference>
<evidence type="ECO:0000256" key="2">
    <source>
        <dbReference type="ARBA" id="ARBA00060933"/>
    </source>
</evidence>
<dbReference type="SMART" id="SM00329">
    <property type="entry name" value="BPI2"/>
    <property type="match status" value="1"/>
</dbReference>
<dbReference type="Proteomes" id="UP001630127">
    <property type="component" value="Unassembled WGS sequence"/>
</dbReference>
<feature type="chain" id="PRO_5044842231" description="BPI/LBP family protein" evidence="3">
    <location>
        <begin position="29"/>
        <end position="495"/>
    </location>
</feature>
<sequence length="495" mass="54575">MGYYYFSVDSAAILVLFLVISSRTLVQSNEEGYISFEISNKGLEFVKDLLIEKAETSLVPLELPKIEKNLRIPLIGRVHMEVSNVTIYKVHVTSSIVKTGDSGILIDVAGATANLTLHWRYSYSTWLLPILISDNGQAKVQVEGMEVGLSLGLKNQQGSLKLSLLDCGCYVKDLSIHLDGGASWLYQGLIDAFKDKIASAVENAVSKKLGDAIEDLDRLLQSVPKEVSIDNIADLNVTFIGDPKLSNSSLELEINGLFSPKDKTAVSNLRHENVQVPFSCKGPSRMVGISVHENVLESASTVYFEANKMHWIVDKLPDQNLMNTAGWKFIVPRLYKQYPNDNLNLNISVYSTPLLKIGERQVDATIPLEVIIDVLDACQVVPVACISVVISAAAYPEISSNALAGSVKLNEFTMSQKWSKIGNFHMHLIQPVISTFLRTIVLPYINLKLSKGFPLPIFHGYGLRNTQLLCTDSRLMICSDVASIETAQPHLVPVL</sequence>